<name>A0A6N3G8X6_ENTCA</name>
<keyword evidence="1" id="KW-0175">Coiled coil</keyword>
<feature type="coiled-coil region" evidence="1">
    <location>
        <begin position="89"/>
        <end position="119"/>
    </location>
</feature>
<accession>A0A6N3G8X6</accession>
<dbReference type="RefSeq" id="WP_421758547.1">
    <property type="nucleotide sequence ID" value="NZ_CACRTX010000018.1"/>
</dbReference>
<proteinExistence type="predicted"/>
<evidence type="ECO:0000313" key="2">
    <source>
        <dbReference type="EMBL" id="VYU60814.1"/>
    </source>
</evidence>
<gene>
    <name evidence="2" type="ORF">ECLFYP2_00786</name>
</gene>
<reference evidence="2" key="1">
    <citation type="submission" date="2019-11" db="EMBL/GenBank/DDBJ databases">
        <authorList>
            <person name="Feng L."/>
        </authorList>
    </citation>
    <scope>NUCLEOTIDE SEQUENCE</scope>
    <source>
        <strain evidence="2">ECasseliflavusLFYP2</strain>
    </source>
</reference>
<dbReference type="AlphaFoldDB" id="A0A6N3G8X6"/>
<sequence>MTTDRQPKEMLTVKELAEIFGISRQAMRKYVDNLEPTYLAKNSQGYKTVLWSGVLHLADKLGRTELLEASEIPDTASSDSIEMKLFAQLQQKDAQIDQLQSLLAQQQKLLDQQQQLTLQVNKQILLLTSQERLSGDLNKELNNVRKILKRLKTLMIAPQSKKRNSLLKMKSCDRNKKERRSGGTFSVNPKITLKGWIVYAVFSLC</sequence>
<organism evidence="2">
    <name type="scientific">Enterococcus casseliflavus</name>
    <name type="common">Enterococcus flavescens</name>
    <dbReference type="NCBI Taxonomy" id="37734"/>
    <lineage>
        <taxon>Bacteria</taxon>
        <taxon>Bacillati</taxon>
        <taxon>Bacillota</taxon>
        <taxon>Bacilli</taxon>
        <taxon>Lactobacillales</taxon>
        <taxon>Enterococcaceae</taxon>
        <taxon>Enterococcus</taxon>
    </lineage>
</organism>
<dbReference type="EMBL" id="CACRTX010000018">
    <property type="protein sequence ID" value="VYU60814.1"/>
    <property type="molecule type" value="Genomic_DNA"/>
</dbReference>
<protein>
    <submittedName>
        <fullName evidence="2">Uncharacterized protein</fullName>
    </submittedName>
</protein>
<evidence type="ECO:0000256" key="1">
    <source>
        <dbReference type="SAM" id="Coils"/>
    </source>
</evidence>